<keyword evidence="2" id="KW-0808">Transferase</keyword>
<dbReference type="InterPro" id="IPR011009">
    <property type="entry name" value="Kinase-like_dom_sf"/>
</dbReference>
<reference evidence="3" key="1">
    <citation type="submission" date="2015-03" db="EMBL/GenBank/DDBJ databases">
        <title>Luteipulveratus halotolerans sp. nov., a novel actinobacterium (Dermacoccaceae) from Sarawak, Malaysia.</title>
        <authorList>
            <person name="Juboi H."/>
            <person name="Basik A."/>
            <person name="Shamsul S.S."/>
            <person name="Arnold P."/>
            <person name="Schmitt E.K."/>
            <person name="Sanglier J.-J."/>
            <person name="Yeo T."/>
        </authorList>
    </citation>
    <scope>NUCLEOTIDE SEQUENCE [LARGE SCALE GENOMIC DNA]</scope>
    <source>
        <strain evidence="3">C296001</strain>
    </source>
</reference>
<dbReference type="Proteomes" id="UP000037397">
    <property type="component" value="Unassembled WGS sequence"/>
</dbReference>
<evidence type="ECO:0000313" key="2">
    <source>
        <dbReference type="EMBL" id="KNX39545.1"/>
    </source>
</evidence>
<evidence type="ECO:0000313" key="3">
    <source>
        <dbReference type="Proteomes" id="UP000037397"/>
    </source>
</evidence>
<dbReference type="Pfam" id="PF01636">
    <property type="entry name" value="APH"/>
    <property type="match status" value="1"/>
</dbReference>
<proteinExistence type="predicted"/>
<dbReference type="AlphaFoldDB" id="A0A0L6CPH2"/>
<keyword evidence="3" id="KW-1185">Reference proteome</keyword>
<dbReference type="STRING" id="1631356.VV01_16660"/>
<organism evidence="2 3">
    <name type="scientific">Luteipulveratus halotolerans</name>
    <dbReference type="NCBI Taxonomy" id="1631356"/>
    <lineage>
        <taxon>Bacteria</taxon>
        <taxon>Bacillati</taxon>
        <taxon>Actinomycetota</taxon>
        <taxon>Actinomycetes</taxon>
        <taxon>Micrococcales</taxon>
        <taxon>Dermacoccaceae</taxon>
        <taxon>Luteipulveratus</taxon>
    </lineage>
</organism>
<accession>A0A0L6CPH2</accession>
<comment type="caution">
    <text evidence="2">The sequence shown here is derived from an EMBL/GenBank/DDBJ whole genome shotgun (WGS) entry which is preliminary data.</text>
</comment>
<dbReference type="CDD" id="cd05155">
    <property type="entry name" value="APH_ChoK_like_1"/>
    <property type="match status" value="1"/>
</dbReference>
<dbReference type="InterPro" id="IPR051678">
    <property type="entry name" value="AGP_Transferase"/>
</dbReference>
<dbReference type="SUPFAM" id="SSF56112">
    <property type="entry name" value="Protein kinase-like (PK-like)"/>
    <property type="match status" value="1"/>
</dbReference>
<feature type="domain" description="Aminoglycoside phosphotransferase" evidence="1">
    <location>
        <begin position="41"/>
        <end position="263"/>
    </location>
</feature>
<dbReference type="EMBL" id="LAIR01000002">
    <property type="protein sequence ID" value="KNX39545.1"/>
    <property type="molecule type" value="Genomic_DNA"/>
</dbReference>
<dbReference type="PANTHER" id="PTHR21310:SF42">
    <property type="entry name" value="BIFUNCTIONAL AAC_APH"/>
    <property type="match status" value="1"/>
</dbReference>
<dbReference type="GO" id="GO:0016740">
    <property type="term" value="F:transferase activity"/>
    <property type="evidence" value="ECO:0007669"/>
    <property type="project" value="UniProtKB-KW"/>
</dbReference>
<dbReference type="Gene3D" id="3.30.200.20">
    <property type="entry name" value="Phosphorylase Kinase, domain 1"/>
    <property type="match status" value="1"/>
</dbReference>
<sequence>MMMHANQIELTVADVRTLLRDQLPQWSDSEIRPVSSHGTVAALFRIGDDRVARFPLVRGDSVEVEAEVRRELDAARRLAGLTRFATPEPVALGEPAPAYPQHWAVFTWLDGDVVTSADVSGSVELARDLAEFVTQVHAMPTEGRTFEGDHRGGVLGDHDAWVRHSIDNSRELMDAAALTQAWEELVALPREAPDVWCHQDLMPGNLLTDGTHLTGVIDVGMLGVADPAVDLQPAWNLLEPVARQAFRDALDVDDLTWERGRAWAFAQAIGCLWYYVETNPPMSQLARTTLAALLDESRG</sequence>
<protein>
    <submittedName>
        <fullName evidence="2">Aminoglycoside phosphotransferase</fullName>
    </submittedName>
</protein>
<dbReference type="OrthoDB" id="9797603at2"/>
<name>A0A0L6CPH2_9MICO</name>
<dbReference type="InterPro" id="IPR002575">
    <property type="entry name" value="Aminoglycoside_PTrfase"/>
</dbReference>
<evidence type="ECO:0000259" key="1">
    <source>
        <dbReference type="Pfam" id="PF01636"/>
    </source>
</evidence>
<dbReference type="PANTHER" id="PTHR21310">
    <property type="entry name" value="AMINOGLYCOSIDE PHOSPHOTRANSFERASE-RELATED-RELATED"/>
    <property type="match status" value="1"/>
</dbReference>
<dbReference type="Gene3D" id="3.90.1200.10">
    <property type="match status" value="1"/>
</dbReference>
<gene>
    <name evidence="2" type="ORF">VV01_16660</name>
</gene>